<keyword evidence="1" id="KW-0812">Transmembrane</keyword>
<keyword evidence="1" id="KW-0472">Membrane</keyword>
<organism evidence="3 4">
    <name type="scientific">Natrinema halophilum</name>
    <dbReference type="NCBI Taxonomy" id="1699371"/>
    <lineage>
        <taxon>Archaea</taxon>
        <taxon>Methanobacteriati</taxon>
        <taxon>Methanobacteriota</taxon>
        <taxon>Stenosarchaea group</taxon>
        <taxon>Halobacteria</taxon>
        <taxon>Halobacteriales</taxon>
        <taxon>Natrialbaceae</taxon>
        <taxon>Natrinema</taxon>
    </lineage>
</organism>
<protein>
    <recommendedName>
        <fullName evidence="2">DUF7979 domain-containing protein</fullName>
    </recommendedName>
</protein>
<accession>A0A7D5KMT6</accession>
<feature type="transmembrane region" description="Helical" evidence="1">
    <location>
        <begin position="141"/>
        <end position="164"/>
    </location>
</feature>
<dbReference type="InterPro" id="IPR058285">
    <property type="entry name" value="DUF7979"/>
</dbReference>
<gene>
    <name evidence="3" type="ORF">HYG82_20245</name>
</gene>
<evidence type="ECO:0000259" key="2">
    <source>
        <dbReference type="Pfam" id="PF25934"/>
    </source>
</evidence>
<sequence>MSALDPWRVLAAILVVGGLCGAGIGGLTFASAVEANSYDYTMSIHMLENDDFFPEQDGDDAGPNSTTITDYGNLSADAREAFDELYDGSDDSSTVIPETRARHLNETTELILHDRITVRYQGSLYWFWLGERAERSTVGQLAIVGALFVGVPVVVAMLGVLLYIRRRGN</sequence>
<dbReference type="Pfam" id="PF25934">
    <property type="entry name" value="DUF7979"/>
    <property type="match status" value="1"/>
</dbReference>
<dbReference type="Proteomes" id="UP000509241">
    <property type="component" value="Chromosome"/>
</dbReference>
<evidence type="ECO:0000256" key="1">
    <source>
        <dbReference type="SAM" id="Phobius"/>
    </source>
</evidence>
<dbReference type="RefSeq" id="WP_179264078.1">
    <property type="nucleotide sequence ID" value="NZ_CP058601.1"/>
</dbReference>
<dbReference type="OrthoDB" id="350782at2157"/>
<dbReference type="KEGG" id="haly:HYG82_20245"/>
<reference evidence="3 4" key="1">
    <citation type="submission" date="2020-07" db="EMBL/GenBank/DDBJ databases">
        <authorList>
            <person name="Cui H."/>
        </authorList>
    </citation>
    <scope>NUCLEOTIDE SEQUENCE [LARGE SCALE GENOMIC DNA]</scope>
    <source>
        <strain evidence="3 4">YPL8</strain>
    </source>
</reference>
<dbReference type="GeneID" id="56035674"/>
<dbReference type="AlphaFoldDB" id="A0A7D5KMT6"/>
<evidence type="ECO:0000313" key="3">
    <source>
        <dbReference type="EMBL" id="QLG50998.1"/>
    </source>
</evidence>
<evidence type="ECO:0000313" key="4">
    <source>
        <dbReference type="Proteomes" id="UP000509241"/>
    </source>
</evidence>
<keyword evidence="4" id="KW-1185">Reference proteome</keyword>
<proteinExistence type="predicted"/>
<dbReference type="EMBL" id="CP058601">
    <property type="protein sequence ID" value="QLG50998.1"/>
    <property type="molecule type" value="Genomic_DNA"/>
</dbReference>
<feature type="domain" description="DUF7979" evidence="2">
    <location>
        <begin position="57"/>
        <end position="128"/>
    </location>
</feature>
<keyword evidence="1" id="KW-1133">Transmembrane helix</keyword>
<name>A0A7D5KMT6_9EURY</name>